<dbReference type="RefSeq" id="WP_110664503.1">
    <property type="nucleotide sequence ID" value="NZ_PYBW01000004.1"/>
</dbReference>
<dbReference type="PROSITE" id="PS51677">
    <property type="entry name" value="NODB"/>
    <property type="match status" value="1"/>
</dbReference>
<dbReference type="Proteomes" id="UP000248039">
    <property type="component" value="Unassembled WGS sequence"/>
</dbReference>
<dbReference type="Pfam" id="PF01522">
    <property type="entry name" value="Polysacc_deac_1"/>
    <property type="match status" value="1"/>
</dbReference>
<dbReference type="GO" id="GO:0046872">
    <property type="term" value="F:metal ion binding"/>
    <property type="evidence" value="ECO:0007669"/>
    <property type="project" value="UniProtKB-KW"/>
</dbReference>
<feature type="domain" description="NodB homology" evidence="4">
    <location>
        <begin position="19"/>
        <end position="195"/>
    </location>
</feature>
<evidence type="ECO:0000256" key="1">
    <source>
        <dbReference type="ARBA" id="ARBA00022723"/>
    </source>
</evidence>
<sequence length="200" mass="20833">MADTSSPAAAAPHGGRRRPTIALTFDDGPHPESTPRLLAVLRSAGHRATFFVCGQQAERYPELLLALHRAGMWIGNHSYSHPHLTELPPAALAEEIARTQRIVRELTGTAPTLFRPPYLETGPAVRAAAANAGLTEVLCTTDTRDWAGATPQAITDAAAAADPGGIVLMHDGYSATVSALPAVLRAWSARGVAPGPAGGP</sequence>
<keyword evidence="2" id="KW-0378">Hydrolase</keyword>
<dbReference type="CDD" id="cd10917">
    <property type="entry name" value="CE4_NodB_like_6s_7s"/>
    <property type="match status" value="1"/>
</dbReference>
<evidence type="ECO:0000313" key="5">
    <source>
        <dbReference type="EMBL" id="PYC88383.1"/>
    </source>
</evidence>
<dbReference type="AlphaFoldDB" id="A0A2V4NNR7"/>
<dbReference type="GO" id="GO:0016020">
    <property type="term" value="C:membrane"/>
    <property type="evidence" value="ECO:0007669"/>
    <property type="project" value="TreeGrafter"/>
</dbReference>
<dbReference type="InterPro" id="IPR002509">
    <property type="entry name" value="NODB_dom"/>
</dbReference>
<reference evidence="5 6" key="1">
    <citation type="submission" date="2018-03" db="EMBL/GenBank/DDBJ databases">
        <title>Bioinformatic expansion and discovery of thiopeptide antibiotics.</title>
        <authorList>
            <person name="Schwalen C.J."/>
            <person name="Hudson G.A."/>
            <person name="Mitchell D.A."/>
        </authorList>
    </citation>
    <scope>NUCLEOTIDE SEQUENCE [LARGE SCALE GENOMIC DNA]</scope>
    <source>
        <strain evidence="5 6">ATCC 21389</strain>
    </source>
</reference>
<accession>A0A2V4NNR7</accession>
<keyword evidence="1" id="KW-0479">Metal-binding</keyword>
<dbReference type="Gene3D" id="3.20.20.370">
    <property type="entry name" value="Glycoside hydrolase/deacetylase"/>
    <property type="match status" value="1"/>
</dbReference>
<name>A0A2V4NNR7_9ACTN</name>
<gene>
    <name evidence="5" type="ORF">C7C46_00440</name>
</gene>
<evidence type="ECO:0000313" key="6">
    <source>
        <dbReference type="Proteomes" id="UP000248039"/>
    </source>
</evidence>
<evidence type="ECO:0000256" key="2">
    <source>
        <dbReference type="ARBA" id="ARBA00022801"/>
    </source>
</evidence>
<dbReference type="GO" id="GO:0005975">
    <property type="term" value="P:carbohydrate metabolic process"/>
    <property type="evidence" value="ECO:0007669"/>
    <property type="project" value="InterPro"/>
</dbReference>
<dbReference type="SUPFAM" id="SSF88713">
    <property type="entry name" value="Glycoside hydrolase/deacetylase"/>
    <property type="match status" value="1"/>
</dbReference>
<dbReference type="OrthoDB" id="3521160at2"/>
<dbReference type="InterPro" id="IPR050248">
    <property type="entry name" value="Polysacc_deacetylase_ArnD"/>
</dbReference>
<dbReference type="InterPro" id="IPR011330">
    <property type="entry name" value="Glyco_hydro/deAcase_b/a-brl"/>
</dbReference>
<evidence type="ECO:0000259" key="4">
    <source>
        <dbReference type="PROSITE" id="PS51677"/>
    </source>
</evidence>
<protein>
    <submittedName>
        <fullName evidence="5">Polysaccharide deacetylase family protein</fullName>
    </submittedName>
</protein>
<keyword evidence="6" id="KW-1185">Reference proteome</keyword>
<dbReference type="GO" id="GO:0016810">
    <property type="term" value="F:hydrolase activity, acting on carbon-nitrogen (but not peptide) bonds"/>
    <property type="evidence" value="ECO:0007669"/>
    <property type="project" value="InterPro"/>
</dbReference>
<comment type="caution">
    <text evidence="5">The sequence shown here is derived from an EMBL/GenBank/DDBJ whole genome shotgun (WGS) entry which is preliminary data.</text>
</comment>
<proteinExistence type="predicted"/>
<dbReference type="PANTHER" id="PTHR10587">
    <property type="entry name" value="GLYCOSYL TRANSFERASE-RELATED"/>
    <property type="match status" value="1"/>
</dbReference>
<feature type="region of interest" description="Disordered" evidence="3">
    <location>
        <begin position="1"/>
        <end position="30"/>
    </location>
</feature>
<dbReference type="PANTHER" id="PTHR10587:SF133">
    <property type="entry name" value="CHITIN DEACETYLASE 1-RELATED"/>
    <property type="match status" value="1"/>
</dbReference>
<evidence type="ECO:0000256" key="3">
    <source>
        <dbReference type="SAM" id="MobiDB-lite"/>
    </source>
</evidence>
<dbReference type="EMBL" id="PYBW01000004">
    <property type="protein sequence ID" value="PYC88383.1"/>
    <property type="molecule type" value="Genomic_DNA"/>
</dbReference>
<organism evidence="5 6">
    <name type="scientific">Streptomyces tateyamensis</name>
    <dbReference type="NCBI Taxonomy" id="565073"/>
    <lineage>
        <taxon>Bacteria</taxon>
        <taxon>Bacillati</taxon>
        <taxon>Actinomycetota</taxon>
        <taxon>Actinomycetes</taxon>
        <taxon>Kitasatosporales</taxon>
        <taxon>Streptomycetaceae</taxon>
        <taxon>Streptomyces</taxon>
    </lineage>
</organism>